<keyword evidence="2" id="KW-1185">Reference proteome</keyword>
<evidence type="ECO:0000313" key="1">
    <source>
        <dbReference type="EMBL" id="KLU05964.1"/>
    </source>
</evidence>
<comment type="caution">
    <text evidence="1">The sequence shown here is derived from an EMBL/GenBank/DDBJ whole genome shotgun (WGS) entry which is preliminary data.</text>
</comment>
<organism evidence="1 2">
    <name type="scientific">Rhodopirellula islandica</name>
    <dbReference type="NCBI Taxonomy" id="595434"/>
    <lineage>
        <taxon>Bacteria</taxon>
        <taxon>Pseudomonadati</taxon>
        <taxon>Planctomycetota</taxon>
        <taxon>Planctomycetia</taxon>
        <taxon>Pirellulales</taxon>
        <taxon>Pirellulaceae</taxon>
        <taxon>Rhodopirellula</taxon>
    </lineage>
</organism>
<evidence type="ECO:0000313" key="2">
    <source>
        <dbReference type="Proteomes" id="UP000036367"/>
    </source>
</evidence>
<dbReference type="Proteomes" id="UP000036367">
    <property type="component" value="Unassembled WGS sequence"/>
</dbReference>
<gene>
    <name evidence="1" type="ORF">RISK_001815</name>
</gene>
<dbReference type="PATRIC" id="fig|595434.4.peg.1737"/>
<name>A0A0J1EKC2_RHOIS</name>
<reference evidence="1" key="1">
    <citation type="submission" date="2015-05" db="EMBL/GenBank/DDBJ databases">
        <title>Permanent draft genome of Rhodopirellula islandicus K833.</title>
        <authorList>
            <person name="Kizina J."/>
            <person name="Richter M."/>
            <person name="Glockner F.O."/>
            <person name="Harder J."/>
        </authorList>
    </citation>
    <scope>NUCLEOTIDE SEQUENCE [LARGE SCALE GENOMIC DNA]</scope>
    <source>
        <strain evidence="1">K833</strain>
    </source>
</reference>
<dbReference type="EMBL" id="LECT01000016">
    <property type="protein sequence ID" value="KLU05964.1"/>
    <property type="molecule type" value="Genomic_DNA"/>
</dbReference>
<protein>
    <submittedName>
        <fullName evidence="1">Uncharacterized protein</fullName>
    </submittedName>
</protein>
<sequence>MYLARLAERLSNVSSPCLLEQPMSRPRVADPLFSKDAGMIELDPVSRLGIGVGCEMFAIDVLVANAIFLPASTFLHPRRVFRW</sequence>
<dbReference type="AlphaFoldDB" id="A0A0J1EKC2"/>
<accession>A0A0J1EKC2</accession>
<proteinExistence type="predicted"/>